<evidence type="ECO:0000259" key="1">
    <source>
        <dbReference type="SMART" id="SM00256"/>
    </source>
</evidence>
<gene>
    <name evidence="2" type="ORF">VNO80_07599</name>
</gene>
<dbReference type="Pfam" id="PF12937">
    <property type="entry name" value="F-box-like"/>
    <property type="match status" value="1"/>
</dbReference>
<dbReference type="InterPro" id="IPR036047">
    <property type="entry name" value="F-box-like_dom_sf"/>
</dbReference>
<name>A0AAN9NNZ9_PHACN</name>
<organism evidence="2 3">
    <name type="scientific">Phaseolus coccineus</name>
    <name type="common">Scarlet runner bean</name>
    <name type="synonym">Phaseolus multiflorus</name>
    <dbReference type="NCBI Taxonomy" id="3886"/>
    <lineage>
        <taxon>Eukaryota</taxon>
        <taxon>Viridiplantae</taxon>
        <taxon>Streptophyta</taxon>
        <taxon>Embryophyta</taxon>
        <taxon>Tracheophyta</taxon>
        <taxon>Spermatophyta</taxon>
        <taxon>Magnoliopsida</taxon>
        <taxon>eudicotyledons</taxon>
        <taxon>Gunneridae</taxon>
        <taxon>Pentapetalae</taxon>
        <taxon>rosids</taxon>
        <taxon>fabids</taxon>
        <taxon>Fabales</taxon>
        <taxon>Fabaceae</taxon>
        <taxon>Papilionoideae</taxon>
        <taxon>50 kb inversion clade</taxon>
        <taxon>NPAAA clade</taxon>
        <taxon>indigoferoid/millettioid clade</taxon>
        <taxon>Phaseoleae</taxon>
        <taxon>Phaseolus</taxon>
    </lineage>
</organism>
<dbReference type="EMBL" id="JAYMYR010000003">
    <property type="protein sequence ID" value="KAK7374173.1"/>
    <property type="molecule type" value="Genomic_DNA"/>
</dbReference>
<keyword evidence="3" id="KW-1185">Reference proteome</keyword>
<dbReference type="InterPro" id="IPR032675">
    <property type="entry name" value="LRR_dom_sf"/>
</dbReference>
<feature type="domain" description="F-box" evidence="1">
    <location>
        <begin position="16"/>
        <end position="56"/>
    </location>
</feature>
<accession>A0AAN9NNZ9</accession>
<dbReference type="InterPro" id="IPR001810">
    <property type="entry name" value="F-box_dom"/>
</dbReference>
<dbReference type="AlphaFoldDB" id="A0AAN9NNZ9"/>
<dbReference type="SMART" id="SM00256">
    <property type="entry name" value="FBOX"/>
    <property type="match status" value="1"/>
</dbReference>
<dbReference type="PANTHER" id="PTHR38926">
    <property type="entry name" value="F-BOX DOMAIN CONTAINING PROTEIN, EXPRESSED"/>
    <property type="match status" value="1"/>
</dbReference>
<dbReference type="Proteomes" id="UP001374584">
    <property type="component" value="Unassembled WGS sequence"/>
</dbReference>
<protein>
    <recommendedName>
        <fullName evidence="1">F-box domain-containing protein</fullName>
    </recommendedName>
</protein>
<dbReference type="SUPFAM" id="SSF52047">
    <property type="entry name" value="RNI-like"/>
    <property type="match status" value="1"/>
</dbReference>
<reference evidence="2 3" key="1">
    <citation type="submission" date="2024-01" db="EMBL/GenBank/DDBJ databases">
        <title>The genomes of 5 underutilized Papilionoideae crops provide insights into root nodulation and disease resistanc.</title>
        <authorList>
            <person name="Jiang F."/>
        </authorList>
    </citation>
    <scope>NUCLEOTIDE SEQUENCE [LARGE SCALE GENOMIC DNA]</scope>
    <source>
        <strain evidence="2">JINMINGXINNONG_FW02</strain>
        <tissue evidence="2">Leaves</tissue>
    </source>
</reference>
<evidence type="ECO:0000313" key="3">
    <source>
        <dbReference type="Proteomes" id="UP001374584"/>
    </source>
</evidence>
<comment type="caution">
    <text evidence="2">The sequence shown here is derived from an EMBL/GenBank/DDBJ whole genome shotgun (WGS) entry which is preliminary data.</text>
</comment>
<dbReference type="PANTHER" id="PTHR38926:SF10">
    <property type="entry name" value="F-BOX DOMAIN-CONTAINING PROTEIN"/>
    <property type="match status" value="1"/>
</dbReference>
<dbReference type="SUPFAM" id="SSF81383">
    <property type="entry name" value="F-box domain"/>
    <property type="match status" value="1"/>
</dbReference>
<dbReference type="Gene3D" id="1.20.1280.50">
    <property type="match status" value="1"/>
</dbReference>
<proteinExistence type="predicted"/>
<sequence>MHRSNSGGRKEQNDRLLYEILVTIFASLNIVDLAAASLVCKTWNKACRDPSLWHKLDLSTLTSYCFNTPPNKIGAYRRSSSKITQFLKHVLSLSNGNTTCLIFNYYVYITDEQLIMVAERTRKLKRVVLPKTGDFSRAGVNSAMTLWRGLESITITSAVPGHYIFPALGRYCNNITEMKFSCGCIFEEKHAEAMVKYTPKLKMLSIRSIPASMKALQCVLRFLEHLKMVNVCHSFIRDTSDRRLYGLGFDDLRNCLSPLSLGKLIYCEGYLEGGWCLRCQNGHDNSRSRQPYGPLEDVWREDEITSLATGNHNILPSRTPLWINRFRTN</sequence>
<dbReference type="Gene3D" id="3.80.10.10">
    <property type="entry name" value="Ribonuclease Inhibitor"/>
    <property type="match status" value="1"/>
</dbReference>
<evidence type="ECO:0000313" key="2">
    <source>
        <dbReference type="EMBL" id="KAK7374173.1"/>
    </source>
</evidence>